<dbReference type="PANTHER" id="PTHR40074">
    <property type="entry name" value="O-ACETYLTRANSFERASE WECH"/>
    <property type="match status" value="1"/>
</dbReference>
<feature type="transmembrane region" description="Helical" evidence="7">
    <location>
        <begin position="122"/>
        <end position="142"/>
    </location>
</feature>
<reference evidence="9 10" key="1">
    <citation type="submission" date="2022-03" db="EMBL/GenBank/DDBJ databases">
        <title>Novel taxa within the pig intestine.</title>
        <authorList>
            <person name="Wylensek D."/>
            <person name="Bishof K."/>
            <person name="Afrizal A."/>
            <person name="Clavel T."/>
        </authorList>
    </citation>
    <scope>NUCLEOTIDE SEQUENCE [LARGE SCALE GENOMIC DNA]</scope>
    <source>
        <strain evidence="9 10">CLA-KB-P66</strain>
    </source>
</reference>
<evidence type="ECO:0000256" key="4">
    <source>
        <dbReference type="ARBA" id="ARBA00022692"/>
    </source>
</evidence>
<dbReference type="InterPro" id="IPR002656">
    <property type="entry name" value="Acyl_transf_3_dom"/>
</dbReference>
<keyword evidence="10" id="KW-1185">Reference proteome</keyword>
<comment type="subcellular location">
    <subcellularLocation>
        <location evidence="1">Cell membrane</location>
        <topology evidence="1">Multi-pass membrane protein</topology>
    </subcellularLocation>
</comment>
<feature type="transmembrane region" description="Helical" evidence="7">
    <location>
        <begin position="333"/>
        <end position="357"/>
    </location>
</feature>
<dbReference type="PANTHER" id="PTHR40074:SF2">
    <property type="entry name" value="O-ACETYLTRANSFERASE WECH"/>
    <property type="match status" value="1"/>
</dbReference>
<name>A0ABU4WH00_9BACT</name>
<feature type="transmembrane region" description="Helical" evidence="7">
    <location>
        <begin position="82"/>
        <end position="101"/>
    </location>
</feature>
<dbReference type="EMBL" id="JALBUT010000004">
    <property type="protein sequence ID" value="MDX8415509.1"/>
    <property type="molecule type" value="Genomic_DNA"/>
</dbReference>
<keyword evidence="4 7" id="KW-0812">Transmembrane</keyword>
<feature type="transmembrane region" description="Helical" evidence="7">
    <location>
        <begin position="247"/>
        <end position="265"/>
    </location>
</feature>
<keyword evidence="3" id="KW-1003">Cell membrane</keyword>
<evidence type="ECO:0000256" key="7">
    <source>
        <dbReference type="SAM" id="Phobius"/>
    </source>
</evidence>
<keyword evidence="9" id="KW-0012">Acyltransferase</keyword>
<evidence type="ECO:0000256" key="6">
    <source>
        <dbReference type="ARBA" id="ARBA00023136"/>
    </source>
</evidence>
<keyword evidence="9" id="KW-0808">Transferase</keyword>
<dbReference type="Pfam" id="PF01757">
    <property type="entry name" value="Acyl_transf_3"/>
    <property type="match status" value="1"/>
</dbReference>
<dbReference type="Proteomes" id="UP001275932">
    <property type="component" value="Unassembled WGS sequence"/>
</dbReference>
<proteinExistence type="inferred from homology"/>
<evidence type="ECO:0000256" key="2">
    <source>
        <dbReference type="ARBA" id="ARBA00007400"/>
    </source>
</evidence>
<dbReference type="GO" id="GO:0016746">
    <property type="term" value="F:acyltransferase activity"/>
    <property type="evidence" value="ECO:0007669"/>
    <property type="project" value="UniProtKB-KW"/>
</dbReference>
<feature type="transmembrane region" description="Helical" evidence="7">
    <location>
        <begin position="223"/>
        <end position="240"/>
    </location>
</feature>
<feature type="transmembrane region" description="Helical" evidence="7">
    <location>
        <begin position="173"/>
        <end position="191"/>
    </location>
</feature>
<comment type="caution">
    <text evidence="9">The sequence shown here is derived from an EMBL/GenBank/DDBJ whole genome shotgun (WGS) entry which is preliminary data.</text>
</comment>
<keyword evidence="6 7" id="KW-0472">Membrane</keyword>
<gene>
    <name evidence="9" type="ORF">MOX91_04845</name>
</gene>
<evidence type="ECO:0000313" key="10">
    <source>
        <dbReference type="Proteomes" id="UP001275932"/>
    </source>
</evidence>
<protein>
    <submittedName>
        <fullName evidence="9">Acyltransferase</fullName>
    </submittedName>
</protein>
<evidence type="ECO:0000256" key="5">
    <source>
        <dbReference type="ARBA" id="ARBA00022989"/>
    </source>
</evidence>
<feature type="transmembrane region" description="Helical" evidence="7">
    <location>
        <begin position="44"/>
        <end position="62"/>
    </location>
</feature>
<accession>A0ABU4WH00</accession>
<sequence>MNISKKTNVFLQEVSKFFDAEKSYGYLKPYACGGNESKKFHVDILNSIKAVAIIFVVFYHLAVYFDADRYTFNEVFISIRKIIGALGVPSFFFISGFLFFNSTKAETFKFSFAGKIKKRLKTLLIPYLFWNLFGISLGIFYVKSGLATEKSYFWDFNLFEFIWNSKGDLPLWYIKYLFVMNLFSPIFYMLFSKHVNFWIKRFLLCTILFAFLLLYHVYYAYTLALWFVIGAFFAIEKIDFINLAAKYFYTFLFMYAVSSAVYLYLHFFKNIDFSYNSYVLIFGVPFFFGLMARFKIKISDTLVRNSFFIYCSHTFISKICERFVLVFHNIDTFSYAILSVFLLIFQIAACIFAAELLRKMCPRFFRFINGGR</sequence>
<organism evidence="9 10">
    <name type="scientific">Intestinicryptomonas porci</name>
    <dbReference type="NCBI Taxonomy" id="2926320"/>
    <lineage>
        <taxon>Bacteria</taxon>
        <taxon>Pseudomonadati</taxon>
        <taxon>Verrucomicrobiota</taxon>
        <taxon>Opitutia</taxon>
        <taxon>Opitutales</taxon>
        <taxon>Intestinicryptomonaceae</taxon>
        <taxon>Intestinicryptomonas</taxon>
    </lineage>
</organism>
<evidence type="ECO:0000313" key="9">
    <source>
        <dbReference type="EMBL" id="MDX8415509.1"/>
    </source>
</evidence>
<comment type="similarity">
    <text evidence="2">Belongs to the acyltransferase 3 family.</text>
</comment>
<evidence type="ECO:0000256" key="3">
    <source>
        <dbReference type="ARBA" id="ARBA00022475"/>
    </source>
</evidence>
<evidence type="ECO:0000256" key="1">
    <source>
        <dbReference type="ARBA" id="ARBA00004651"/>
    </source>
</evidence>
<feature type="domain" description="Acyltransferase 3" evidence="8">
    <location>
        <begin position="45"/>
        <end position="351"/>
    </location>
</feature>
<evidence type="ECO:0000259" key="8">
    <source>
        <dbReference type="Pfam" id="PF01757"/>
    </source>
</evidence>
<keyword evidence="5 7" id="KW-1133">Transmembrane helix</keyword>
<feature type="transmembrane region" description="Helical" evidence="7">
    <location>
        <begin position="277"/>
        <end position="295"/>
    </location>
</feature>
<dbReference type="RefSeq" id="WP_370396956.1">
    <property type="nucleotide sequence ID" value="NZ_JALBUT010000004.1"/>
</dbReference>